<keyword evidence="5 8" id="KW-1133">Transmembrane helix</keyword>
<name>A0A511KR67_RHOTO</name>
<dbReference type="Pfam" id="PF02417">
    <property type="entry name" value="Chromate_transp"/>
    <property type="match status" value="2"/>
</dbReference>
<evidence type="ECO:0000313" key="10">
    <source>
        <dbReference type="Proteomes" id="UP000321518"/>
    </source>
</evidence>
<evidence type="ECO:0000256" key="1">
    <source>
        <dbReference type="ARBA" id="ARBA00004651"/>
    </source>
</evidence>
<feature type="transmembrane region" description="Helical" evidence="8">
    <location>
        <begin position="135"/>
        <end position="156"/>
    </location>
</feature>
<feature type="transmembrane region" description="Helical" evidence="8">
    <location>
        <begin position="394"/>
        <end position="418"/>
    </location>
</feature>
<dbReference type="PANTHER" id="PTHR33567">
    <property type="entry name" value="CHROMATE ION TRANSPORTER (EUROFUNG)"/>
    <property type="match status" value="1"/>
</dbReference>
<sequence length="431" mass="46739">MPLATAAGARDDGFTHLDHRTAGPSLHPARRAARRDGQGVLGLGFTRLETGRHVVILRKWLVPKWVDETTFTDLFSLGNALPGPGSTQLAFALVVVRNGTLAGFLAFLIWSIPGAVGMAALGAGVRKFPERLPPIVLALLTGLNASAVGLIALAAYQLSKTAITDLVTRLLVLLSASFGICYHAPWMYPVLVFSGGLITLLFDFRRQILGRLPDMLNPYAIQARRQTAASEPEPVQDPNYDIELESLGEQRRSSTGRDGVQTTTTWEDDKPRGAEDQAADTVHATLRQRNGPLNNPPRALDFFTNMVIGGTIIFGGGPVVIPLLRQYTVQPGWVESRDFLLGFAILQAFPGPNFNFAVYLVLGAFLGWVGIFSPGVILKLALLPLYHTWRKHAVAISVLRGLNAAAVGLVYTAVWQLFLGASVKRPLPRRS</sequence>
<evidence type="ECO:0000256" key="5">
    <source>
        <dbReference type="ARBA" id="ARBA00022989"/>
    </source>
</evidence>
<dbReference type="Proteomes" id="UP000321518">
    <property type="component" value="Unassembled WGS sequence"/>
</dbReference>
<gene>
    <name evidence="9" type="ORF">Rt10032_c32g6884</name>
</gene>
<keyword evidence="6 8" id="KW-0472">Membrane</keyword>
<comment type="similarity">
    <text evidence="2">Belongs to the chromate ion transporter (CHR) (TC 2.A.51) family.</text>
</comment>
<comment type="caution">
    <text evidence="9">The sequence shown here is derived from an EMBL/GenBank/DDBJ whole genome shotgun (WGS) entry which is preliminary data.</text>
</comment>
<dbReference type="InterPro" id="IPR003370">
    <property type="entry name" value="Chromate_transpt"/>
</dbReference>
<dbReference type="EMBL" id="BJWK01000032">
    <property type="protein sequence ID" value="GEM12867.1"/>
    <property type="molecule type" value="Genomic_DNA"/>
</dbReference>
<evidence type="ECO:0000256" key="4">
    <source>
        <dbReference type="ARBA" id="ARBA00022692"/>
    </source>
</evidence>
<protein>
    <submittedName>
        <fullName evidence="9">Chromate transmembrane transporter</fullName>
    </submittedName>
</protein>
<dbReference type="PIRSF" id="PIRSF004810">
    <property type="entry name" value="ChrA"/>
    <property type="match status" value="1"/>
</dbReference>
<keyword evidence="3" id="KW-1003">Cell membrane</keyword>
<evidence type="ECO:0000256" key="7">
    <source>
        <dbReference type="SAM" id="MobiDB-lite"/>
    </source>
</evidence>
<evidence type="ECO:0000256" key="2">
    <source>
        <dbReference type="ARBA" id="ARBA00005262"/>
    </source>
</evidence>
<keyword evidence="4 8" id="KW-0812">Transmembrane</keyword>
<dbReference type="OrthoDB" id="2160638at2759"/>
<reference evidence="9 10" key="1">
    <citation type="submission" date="2019-07" db="EMBL/GenBank/DDBJ databases">
        <title>Rhodotorula toruloides NBRC10032 genome sequencing.</title>
        <authorList>
            <person name="Shida Y."/>
            <person name="Takaku H."/>
            <person name="Ogasawara W."/>
            <person name="Mori K."/>
        </authorList>
    </citation>
    <scope>NUCLEOTIDE SEQUENCE [LARGE SCALE GENOMIC DNA]</scope>
    <source>
        <strain evidence="9 10">NBRC10032</strain>
    </source>
</reference>
<feature type="region of interest" description="Disordered" evidence="7">
    <location>
        <begin position="246"/>
        <end position="278"/>
    </location>
</feature>
<feature type="transmembrane region" description="Helical" evidence="8">
    <location>
        <begin position="356"/>
        <end position="382"/>
    </location>
</feature>
<feature type="transmembrane region" description="Helical" evidence="8">
    <location>
        <begin position="302"/>
        <end position="324"/>
    </location>
</feature>
<dbReference type="GO" id="GO:0015109">
    <property type="term" value="F:chromate transmembrane transporter activity"/>
    <property type="evidence" value="ECO:0007669"/>
    <property type="project" value="InterPro"/>
</dbReference>
<accession>A0A511KR67</accession>
<dbReference type="PANTHER" id="PTHR33567:SF3">
    <property type="entry name" value="CHROMATE ION TRANSPORTER (EUROFUNG)"/>
    <property type="match status" value="1"/>
</dbReference>
<comment type="subcellular location">
    <subcellularLocation>
        <location evidence="1">Cell membrane</location>
        <topology evidence="1">Multi-pass membrane protein</topology>
    </subcellularLocation>
</comment>
<evidence type="ECO:0000313" key="9">
    <source>
        <dbReference type="EMBL" id="GEM12867.1"/>
    </source>
</evidence>
<evidence type="ECO:0000256" key="6">
    <source>
        <dbReference type="ARBA" id="ARBA00023136"/>
    </source>
</evidence>
<feature type="transmembrane region" description="Helical" evidence="8">
    <location>
        <begin position="101"/>
        <end position="123"/>
    </location>
</feature>
<dbReference type="GO" id="GO:0005886">
    <property type="term" value="C:plasma membrane"/>
    <property type="evidence" value="ECO:0007669"/>
    <property type="project" value="UniProtKB-SubCell"/>
</dbReference>
<organism evidence="9 10">
    <name type="scientific">Rhodotorula toruloides</name>
    <name type="common">Yeast</name>
    <name type="synonym">Rhodosporidium toruloides</name>
    <dbReference type="NCBI Taxonomy" id="5286"/>
    <lineage>
        <taxon>Eukaryota</taxon>
        <taxon>Fungi</taxon>
        <taxon>Dikarya</taxon>
        <taxon>Basidiomycota</taxon>
        <taxon>Pucciniomycotina</taxon>
        <taxon>Microbotryomycetes</taxon>
        <taxon>Sporidiobolales</taxon>
        <taxon>Sporidiobolaceae</taxon>
        <taxon>Rhodotorula</taxon>
    </lineage>
</organism>
<evidence type="ECO:0000256" key="3">
    <source>
        <dbReference type="ARBA" id="ARBA00022475"/>
    </source>
</evidence>
<evidence type="ECO:0000256" key="8">
    <source>
        <dbReference type="SAM" id="Phobius"/>
    </source>
</evidence>
<proteinExistence type="inferred from homology"/>
<dbReference type="AlphaFoldDB" id="A0A511KR67"/>
<dbReference type="InterPro" id="IPR014047">
    <property type="entry name" value="Chr_Tranpt_l_chain"/>
</dbReference>